<dbReference type="Proteomes" id="UP000320212">
    <property type="component" value="Unassembled WGS sequence"/>
</dbReference>
<name>A0A558G7J8_HALVO</name>
<sequence length="80" mass="7913">AVRESGGAAVAVSDDDALESAVTAAQTAGVEVGPAGGVALAGAWELADEFDEDDTVVVVNTESGTKNADILRSHLMGQGV</sequence>
<evidence type="ECO:0000313" key="3">
    <source>
        <dbReference type="Proteomes" id="UP000320212"/>
    </source>
</evidence>
<proteinExistence type="predicted"/>
<dbReference type="RefSeq" id="WP_144859238.1">
    <property type="nucleotide sequence ID" value="NZ_VMTR01000151.1"/>
</dbReference>
<comment type="caution">
    <text evidence="2">The sequence shown here is derived from an EMBL/GenBank/DDBJ whole genome shotgun (WGS) entry which is preliminary data.</text>
</comment>
<evidence type="ECO:0000313" key="2">
    <source>
        <dbReference type="EMBL" id="TVT93741.1"/>
    </source>
</evidence>
<evidence type="ECO:0000259" key="1">
    <source>
        <dbReference type="Pfam" id="PF00291"/>
    </source>
</evidence>
<dbReference type="AlphaFoldDB" id="A0A558G7J8"/>
<reference evidence="2 3" key="1">
    <citation type="submission" date="2019-07" db="EMBL/GenBank/DDBJ databases">
        <title>Draft genome sequence of Haloferax volcanii SS0101, isolated from salt farm in Samut Sakhon, Thailand.</title>
        <authorList>
            <person name="Wanthongcharoen S."/>
            <person name="Yamprayoonswat W."/>
            <person name="Ruangsuj P."/>
            <person name="Thongpramul N."/>
            <person name="Jumpathong W."/>
            <person name="Sittihan S."/>
            <person name="Kanjanavas P."/>
            <person name="Yasawong M."/>
        </authorList>
    </citation>
    <scope>NUCLEOTIDE SEQUENCE [LARGE SCALE GENOMIC DNA]</scope>
    <source>
        <strain evidence="2 3">SS0101</strain>
    </source>
</reference>
<organism evidence="2 3">
    <name type="scientific">Haloferax volcanii</name>
    <name type="common">Halobacterium volcanii</name>
    <dbReference type="NCBI Taxonomy" id="2246"/>
    <lineage>
        <taxon>Archaea</taxon>
        <taxon>Methanobacteriati</taxon>
        <taxon>Methanobacteriota</taxon>
        <taxon>Stenosarchaea group</taxon>
        <taxon>Halobacteria</taxon>
        <taxon>Halobacteriales</taxon>
        <taxon>Haloferacaceae</taxon>
        <taxon>Haloferax</taxon>
    </lineage>
</organism>
<dbReference type="Gene3D" id="3.40.50.1100">
    <property type="match status" value="1"/>
</dbReference>
<dbReference type="InterPro" id="IPR001926">
    <property type="entry name" value="TrpB-like_PALP"/>
</dbReference>
<gene>
    <name evidence="2" type="ORF">FQA18_15710</name>
</gene>
<dbReference type="SUPFAM" id="SSF53686">
    <property type="entry name" value="Tryptophan synthase beta subunit-like PLP-dependent enzymes"/>
    <property type="match status" value="1"/>
</dbReference>
<dbReference type="EMBL" id="VMTR01000151">
    <property type="protein sequence ID" value="TVT93741.1"/>
    <property type="molecule type" value="Genomic_DNA"/>
</dbReference>
<dbReference type="InterPro" id="IPR036052">
    <property type="entry name" value="TrpB-like_PALP_sf"/>
</dbReference>
<accession>A0A558G7J8</accession>
<feature type="domain" description="Tryptophan synthase beta chain-like PALP" evidence="1">
    <location>
        <begin position="2"/>
        <end position="61"/>
    </location>
</feature>
<feature type="non-terminal residue" evidence="2">
    <location>
        <position position="1"/>
    </location>
</feature>
<dbReference type="Pfam" id="PF00291">
    <property type="entry name" value="PALP"/>
    <property type="match status" value="1"/>
</dbReference>
<protein>
    <submittedName>
        <fullName evidence="2">Pyridoxal-phosphate dependent enzyme</fullName>
    </submittedName>
</protein>